<reference evidence="2 3" key="1">
    <citation type="journal article" date="2008" name="Nature">
        <title>The Trichoplax genome and the nature of placozoans.</title>
        <authorList>
            <person name="Srivastava M."/>
            <person name="Begovic E."/>
            <person name="Chapman J."/>
            <person name="Putnam N.H."/>
            <person name="Hellsten U."/>
            <person name="Kawashima T."/>
            <person name="Kuo A."/>
            <person name="Mitros T."/>
            <person name="Salamov A."/>
            <person name="Carpenter M.L."/>
            <person name="Signorovitch A.Y."/>
            <person name="Moreno M.A."/>
            <person name="Kamm K."/>
            <person name="Grimwood J."/>
            <person name="Schmutz J."/>
            <person name="Shapiro H."/>
            <person name="Grigoriev I.V."/>
            <person name="Buss L.W."/>
            <person name="Schierwater B."/>
            <person name="Dellaporta S.L."/>
            <person name="Rokhsar D.S."/>
        </authorList>
    </citation>
    <scope>NUCLEOTIDE SEQUENCE [LARGE SCALE GENOMIC DNA]</scope>
    <source>
        <strain evidence="2 3">Grell-BS-1999</strain>
    </source>
</reference>
<dbReference type="HOGENOM" id="CLU_669644_0_0_1"/>
<evidence type="ECO:0000313" key="2">
    <source>
        <dbReference type="EMBL" id="EDV21923.1"/>
    </source>
</evidence>
<feature type="region of interest" description="Disordered" evidence="1">
    <location>
        <begin position="26"/>
        <end position="57"/>
    </location>
</feature>
<gene>
    <name evidence="2" type="ORF">TRIADDRAFT_59632</name>
</gene>
<dbReference type="RefSeq" id="XP_002115560.1">
    <property type="nucleotide sequence ID" value="XM_002115524.1"/>
</dbReference>
<evidence type="ECO:0000313" key="3">
    <source>
        <dbReference type="Proteomes" id="UP000009022"/>
    </source>
</evidence>
<proteinExistence type="predicted"/>
<evidence type="ECO:0000256" key="1">
    <source>
        <dbReference type="SAM" id="MobiDB-lite"/>
    </source>
</evidence>
<dbReference type="AlphaFoldDB" id="B3S5I9"/>
<organism evidence="2 3">
    <name type="scientific">Trichoplax adhaerens</name>
    <name type="common">Trichoplax reptans</name>
    <dbReference type="NCBI Taxonomy" id="10228"/>
    <lineage>
        <taxon>Eukaryota</taxon>
        <taxon>Metazoa</taxon>
        <taxon>Placozoa</taxon>
        <taxon>Uniplacotomia</taxon>
        <taxon>Trichoplacea</taxon>
        <taxon>Trichoplacidae</taxon>
        <taxon>Trichoplax</taxon>
    </lineage>
</organism>
<protein>
    <submittedName>
        <fullName evidence="2">Uncharacterized protein</fullName>
    </submittedName>
</protein>
<keyword evidence="3" id="KW-1185">Reference proteome</keyword>
<dbReference type="InParanoid" id="B3S5I9"/>
<dbReference type="Proteomes" id="UP000009022">
    <property type="component" value="Unassembled WGS sequence"/>
</dbReference>
<dbReference type="KEGG" id="tad:TRIADDRAFT_59632"/>
<name>B3S5I9_TRIAD</name>
<sequence length="411" mass="47137">MDSNCFNPIDGSNSLNDHLQEIETDTENNNVFNPTDSSNSLIDDVQEPADDNTANNNCISPTNSGYYLNRNCNENINNTSIICSNSLNNPRLWNSRHIEFINLLMKELYDKILKYSKASRKEKSNEIDNKKLSTYGRIVQFLPSMDADTIAKKYGEEHLAKEGVKKSFRYYSRRKASKFIGATPLIPNHQREDGLAVFFAIIAVDICRCWQQQISIISDKNAYCSMTAFVQDIVQYCCEALKATLKYFMEGLYCDTPKGKTVQFWVRGQVAAIRLPSQENDITVNTVNLLRRVHVKSNKNGKYYFPSGKNNVFKRIARRRSARIINYKQDKITKQCGYKLESLIYPNELLANQSYTSVNKPVIEAENNETLCSVDSFVKLKNIAKDFVFNIMDRNLRKGYRTLSKSLPKNL</sequence>
<dbReference type="GeneID" id="6756896"/>
<dbReference type="CTD" id="6756896"/>
<dbReference type="EMBL" id="DS985251">
    <property type="protein sequence ID" value="EDV21923.1"/>
    <property type="molecule type" value="Genomic_DNA"/>
</dbReference>
<feature type="compositionally biased region" description="Polar residues" evidence="1">
    <location>
        <begin position="27"/>
        <end position="41"/>
    </location>
</feature>
<accession>B3S5I9</accession>